<keyword evidence="6" id="KW-0964">Secreted</keyword>
<comment type="catalytic activity">
    <reaction evidence="1">
        <text>Hydrolysis of terminal, non-reducing beta-D-glucosyl residues with release of beta-D-glucose.</text>
        <dbReference type="EC" id="3.2.1.21"/>
    </reaction>
</comment>
<dbReference type="InterPro" id="IPR001764">
    <property type="entry name" value="Glyco_hydro_3_N"/>
</dbReference>
<comment type="pathway">
    <text evidence="3">Glycan metabolism; cellulose degradation.</text>
</comment>
<evidence type="ECO:0000256" key="9">
    <source>
        <dbReference type="ARBA" id="ARBA00023001"/>
    </source>
</evidence>
<dbReference type="InterPro" id="IPR017853">
    <property type="entry name" value="GH"/>
</dbReference>
<dbReference type="EC" id="3.2.1.21" evidence="5"/>
<keyword evidence="10" id="KW-0325">Glycoprotein</keyword>
<feature type="signal peptide" evidence="19">
    <location>
        <begin position="1"/>
        <end position="21"/>
    </location>
</feature>
<evidence type="ECO:0000256" key="16">
    <source>
        <dbReference type="ARBA" id="ARBA00041282"/>
    </source>
</evidence>
<evidence type="ECO:0000256" key="15">
    <source>
        <dbReference type="ARBA" id="ARBA00039571"/>
    </source>
</evidence>
<evidence type="ECO:0000256" key="8">
    <source>
        <dbReference type="ARBA" id="ARBA00022801"/>
    </source>
</evidence>
<evidence type="ECO:0000256" key="6">
    <source>
        <dbReference type="ARBA" id="ARBA00022525"/>
    </source>
</evidence>
<dbReference type="FunFam" id="3.20.20.300:FF:000002">
    <property type="entry name" value="Probable beta-glucosidase"/>
    <property type="match status" value="1"/>
</dbReference>
<name>A0A2D2AGX1_9EURO</name>
<evidence type="ECO:0000256" key="2">
    <source>
        <dbReference type="ARBA" id="ARBA00004613"/>
    </source>
</evidence>
<dbReference type="InterPro" id="IPR002772">
    <property type="entry name" value="Glyco_hydro_3_C"/>
</dbReference>
<dbReference type="Pfam" id="PF14310">
    <property type="entry name" value="Fn3-like"/>
    <property type="match status" value="1"/>
</dbReference>
<evidence type="ECO:0000256" key="4">
    <source>
        <dbReference type="ARBA" id="ARBA00005336"/>
    </source>
</evidence>
<evidence type="ECO:0000313" key="21">
    <source>
        <dbReference type="EMBL" id="ATQ35959.1"/>
    </source>
</evidence>
<keyword evidence="11" id="KW-0119">Carbohydrate metabolism</keyword>
<dbReference type="Gene3D" id="2.60.40.10">
    <property type="entry name" value="Immunoglobulins"/>
    <property type="match status" value="1"/>
</dbReference>
<comment type="function">
    <text evidence="14">Beta-glucosidases are one of a number of cellulolytic enzymes involved in the degradation of cellulosic biomass. Catalyzes the last step releasing glucose from the inhibitory cellobiose.</text>
</comment>
<dbReference type="Pfam" id="PF01915">
    <property type="entry name" value="Glyco_hydro_3_C"/>
    <property type="match status" value="1"/>
</dbReference>
<dbReference type="Pfam" id="PF00933">
    <property type="entry name" value="Glyco_hydro_3"/>
    <property type="match status" value="1"/>
</dbReference>
<evidence type="ECO:0000256" key="17">
    <source>
        <dbReference type="ARBA" id="ARBA00041589"/>
    </source>
</evidence>
<comment type="similarity">
    <text evidence="4">Belongs to the glycosyl hydrolase 3 family.</text>
</comment>
<evidence type="ECO:0000256" key="13">
    <source>
        <dbReference type="ARBA" id="ARBA00023326"/>
    </source>
</evidence>
<evidence type="ECO:0000256" key="19">
    <source>
        <dbReference type="SAM" id="SignalP"/>
    </source>
</evidence>
<reference evidence="21" key="1">
    <citation type="journal article" date="2017" name="3 Biotech.">
        <title>Genome sequence of Talaromyces piceus 9-3 provides insights into lignocellulose degradation.</title>
        <authorList>
            <person name="He R."/>
            <person name="Bai X."/>
            <person name="Cai P."/>
            <person name="Sun C."/>
            <person name="Zhang D."/>
            <person name="Chen S."/>
        </authorList>
    </citation>
    <scope>NUCLEOTIDE SEQUENCE</scope>
    <source>
        <strain evidence="21">9-3</strain>
    </source>
</reference>
<keyword evidence="9" id="KW-0136">Cellulose degradation</keyword>
<evidence type="ECO:0000256" key="18">
    <source>
        <dbReference type="ARBA" id="ARBA00041805"/>
    </source>
</evidence>
<feature type="chain" id="PRO_5013581690" description="Probable beta-glucosidase M" evidence="19">
    <location>
        <begin position="22"/>
        <end position="766"/>
    </location>
</feature>
<dbReference type="EMBL" id="MF668295">
    <property type="protein sequence ID" value="ATQ35959.1"/>
    <property type="molecule type" value="mRNA"/>
</dbReference>
<keyword evidence="13" id="KW-0624">Polysaccharide degradation</keyword>
<dbReference type="InterPro" id="IPR013783">
    <property type="entry name" value="Ig-like_fold"/>
</dbReference>
<dbReference type="Gene3D" id="3.20.20.300">
    <property type="entry name" value="Glycoside hydrolase, family 3, N-terminal domain"/>
    <property type="match status" value="1"/>
</dbReference>
<accession>A0A2D2AGX1</accession>
<dbReference type="InterPro" id="IPR026891">
    <property type="entry name" value="Fn3-like"/>
</dbReference>
<dbReference type="SUPFAM" id="SSF51445">
    <property type="entry name" value="(Trans)glycosidases"/>
    <property type="match status" value="1"/>
</dbReference>
<evidence type="ECO:0000256" key="11">
    <source>
        <dbReference type="ARBA" id="ARBA00023277"/>
    </source>
</evidence>
<evidence type="ECO:0000256" key="10">
    <source>
        <dbReference type="ARBA" id="ARBA00023180"/>
    </source>
</evidence>
<dbReference type="Gene3D" id="3.40.50.1700">
    <property type="entry name" value="Glycoside hydrolase family 3 C-terminal domain"/>
    <property type="match status" value="1"/>
</dbReference>
<dbReference type="InterPro" id="IPR036962">
    <property type="entry name" value="Glyco_hydro_3_N_sf"/>
</dbReference>
<dbReference type="GO" id="GO:0030245">
    <property type="term" value="P:cellulose catabolic process"/>
    <property type="evidence" value="ECO:0007669"/>
    <property type="project" value="UniProtKB-KW"/>
</dbReference>
<dbReference type="InterPro" id="IPR036881">
    <property type="entry name" value="Glyco_hydro_3_C_sf"/>
</dbReference>
<keyword evidence="8" id="KW-0378">Hydrolase</keyword>
<dbReference type="GO" id="GO:0005576">
    <property type="term" value="C:extracellular region"/>
    <property type="evidence" value="ECO:0007669"/>
    <property type="project" value="UniProtKB-SubCell"/>
</dbReference>
<dbReference type="SMART" id="SM01217">
    <property type="entry name" value="Fn3_like"/>
    <property type="match status" value="1"/>
</dbReference>
<organism evidence="21">
    <name type="scientific">Talaromyces piceae</name>
    <dbReference type="NCBI Taxonomy" id="153982"/>
    <lineage>
        <taxon>Eukaryota</taxon>
        <taxon>Fungi</taxon>
        <taxon>Dikarya</taxon>
        <taxon>Ascomycota</taxon>
        <taxon>Pezizomycotina</taxon>
        <taxon>Eurotiomycetes</taxon>
        <taxon>Eurotiomycetidae</taxon>
        <taxon>Eurotiales</taxon>
        <taxon>Trichocomaceae</taxon>
        <taxon>Talaromyces</taxon>
        <taxon>Talaromyces sect. Islandici</taxon>
    </lineage>
</organism>
<evidence type="ECO:0000256" key="14">
    <source>
        <dbReference type="ARBA" id="ARBA00024983"/>
    </source>
</evidence>
<evidence type="ECO:0000256" key="5">
    <source>
        <dbReference type="ARBA" id="ARBA00012744"/>
    </source>
</evidence>
<dbReference type="PRINTS" id="PR00133">
    <property type="entry name" value="GLHYDRLASE3"/>
</dbReference>
<evidence type="ECO:0000256" key="1">
    <source>
        <dbReference type="ARBA" id="ARBA00000448"/>
    </source>
</evidence>
<dbReference type="FunFam" id="2.60.40.10:FF:000757">
    <property type="entry name" value="Beta-glucosidase G"/>
    <property type="match status" value="1"/>
</dbReference>
<evidence type="ECO:0000256" key="3">
    <source>
        <dbReference type="ARBA" id="ARBA00004987"/>
    </source>
</evidence>
<dbReference type="GO" id="GO:0008422">
    <property type="term" value="F:beta-glucosidase activity"/>
    <property type="evidence" value="ECO:0007669"/>
    <property type="project" value="UniProtKB-EC"/>
</dbReference>
<comment type="subcellular location">
    <subcellularLocation>
        <location evidence="2">Secreted</location>
    </subcellularLocation>
</comment>
<evidence type="ECO:0000259" key="20">
    <source>
        <dbReference type="SMART" id="SM01217"/>
    </source>
</evidence>
<protein>
    <recommendedName>
        <fullName evidence="15">Probable beta-glucosidase M</fullName>
        <ecNumber evidence="5">3.2.1.21</ecNumber>
    </recommendedName>
    <alternativeName>
        <fullName evidence="16">Beta-D-glucoside glucohydrolase M</fullName>
    </alternativeName>
    <alternativeName>
        <fullName evidence="17">Cellobiase M</fullName>
    </alternativeName>
    <alternativeName>
        <fullName evidence="18">Gentiobiase M</fullName>
    </alternativeName>
</protein>
<sequence>MWVFGSKAAFLLGVACVNAVAQDVIINDSYFYGDSPPVYPSPNVTGAGDWDQAYQKAKEFVSKLTQEEKVNLTAGVSVNNGCSGNIQPITRLNFPGMCVTDAGNGVRGPDFVNSWASGIHIGASWNRELALQRGKYLGTEFRAKGVNAMLGPVVGPSGRMVTSGRNWEGFSSDPYLTGALAFQTVRGVQSEGVVACTKHYIGNEQETNRNPGHDVDGYTVESVSSNIDDKTLHEQYLWPFQDAVHAGAGSIMCSYNRVNNSYGCQNSKLLNGILKTELGFQGYVMTDWGAQHGGIAAANAGLDVVMPNSKLWGPNLPKAIANGTMELSRLDDMITRLMASWYYLDQASTIPSPGIGMPKDSSAPHQIVNARTSSENDILWKAAVEGHVLVKNVNHTLPLKTPRLLSIFGYDASGDGQAREQSFGNASQVAFLNETLYVGGGSGANSPAYLDTPYAALQRQAYKDGTSLHWDFYSQSPAINANSDACLVFINSFATEGWDRPGLYDDYSDTLITNVANNCRNTIVVIHNAGIRLVNNWVDHANVTAVIFAHVPGQDTGGPLVDILYGRENPSGKLPYTVAKNQSDYGSVLWPSLPEGEFARFPQSNFTEGVYVDYKYFDKHSITPQYPFGYGLSYTTFEYSDLRVSKSKSRYSAYPEHATIIPGGNPHLFDNLVTVSVTVKNTGGASGQEVAQLYLGVPKGPVRQLRGFEKVSIEPGQSKSVQFSLTRRDLSVWDTTAQQWLLQKGAYKVFVGGSSGDLALTSKLNF</sequence>
<dbReference type="PANTHER" id="PTHR42715:SF5">
    <property type="entry name" value="BETA-GLUCOSIDASE M-RELATED"/>
    <property type="match status" value="1"/>
</dbReference>
<dbReference type="SUPFAM" id="SSF52279">
    <property type="entry name" value="Beta-D-glucan exohydrolase, C-terminal domain"/>
    <property type="match status" value="1"/>
</dbReference>
<evidence type="ECO:0000256" key="12">
    <source>
        <dbReference type="ARBA" id="ARBA00023295"/>
    </source>
</evidence>
<evidence type="ECO:0000256" key="7">
    <source>
        <dbReference type="ARBA" id="ARBA00022729"/>
    </source>
</evidence>
<feature type="domain" description="Fibronectin type III-like" evidence="20">
    <location>
        <begin position="689"/>
        <end position="755"/>
    </location>
</feature>
<keyword evidence="12" id="KW-0326">Glycosidase</keyword>
<dbReference type="AlphaFoldDB" id="A0A2D2AGX1"/>
<keyword evidence="7 19" id="KW-0732">Signal</keyword>
<proteinExistence type="evidence at transcript level"/>
<dbReference type="PANTHER" id="PTHR42715">
    <property type="entry name" value="BETA-GLUCOSIDASE"/>
    <property type="match status" value="1"/>
</dbReference>
<dbReference type="InterPro" id="IPR050288">
    <property type="entry name" value="Cellulose_deg_GH3"/>
</dbReference>